<comment type="caution">
    <text evidence="1">The sequence shown here is derived from an EMBL/GenBank/DDBJ whole genome shotgun (WGS) entry which is preliminary data.</text>
</comment>
<evidence type="ECO:0008006" key="2">
    <source>
        <dbReference type="Google" id="ProtNLM"/>
    </source>
</evidence>
<proteinExistence type="predicted"/>
<dbReference type="EMBL" id="BARS01020243">
    <property type="protein sequence ID" value="GAG05046.1"/>
    <property type="molecule type" value="Genomic_DNA"/>
</dbReference>
<organism evidence="1">
    <name type="scientific">marine sediment metagenome</name>
    <dbReference type="NCBI Taxonomy" id="412755"/>
    <lineage>
        <taxon>unclassified sequences</taxon>
        <taxon>metagenomes</taxon>
        <taxon>ecological metagenomes</taxon>
    </lineage>
</organism>
<protein>
    <recommendedName>
        <fullName evidence="2">DUF551 domain-containing protein</fullName>
    </recommendedName>
</protein>
<dbReference type="AlphaFoldDB" id="X0VX15"/>
<accession>X0VX15</accession>
<gene>
    <name evidence="1" type="ORF">S01H1_32678</name>
</gene>
<reference evidence="1" key="1">
    <citation type="journal article" date="2014" name="Front. Microbiol.">
        <title>High frequency of phylogenetically diverse reductive dehalogenase-homologous genes in deep subseafloor sedimentary metagenomes.</title>
        <authorList>
            <person name="Kawai M."/>
            <person name="Futagami T."/>
            <person name="Toyoda A."/>
            <person name="Takaki Y."/>
            <person name="Nishi S."/>
            <person name="Hori S."/>
            <person name="Arai W."/>
            <person name="Tsubouchi T."/>
            <person name="Morono Y."/>
            <person name="Uchiyama I."/>
            <person name="Ito T."/>
            <person name="Fujiyama A."/>
            <person name="Inagaki F."/>
            <person name="Takami H."/>
        </authorList>
    </citation>
    <scope>NUCLEOTIDE SEQUENCE</scope>
    <source>
        <strain evidence="1">Expedition CK06-06</strain>
    </source>
</reference>
<sequence length="75" mass="8644">MNNEWNDPKTAPKDKPVILNVGLPWSVVGVWNEPIGQWTYSSYQIGMLNGEFNDTYFENEYSSTILGWQDMPELS</sequence>
<evidence type="ECO:0000313" key="1">
    <source>
        <dbReference type="EMBL" id="GAG05046.1"/>
    </source>
</evidence>
<name>X0VX15_9ZZZZ</name>